<feature type="modified residue" description="4-aspartylphosphate" evidence="8">
    <location>
        <position position="56"/>
    </location>
</feature>
<dbReference type="InterPro" id="IPR039420">
    <property type="entry name" value="WalR-like"/>
</dbReference>
<evidence type="ECO:0000256" key="7">
    <source>
        <dbReference type="ARBA" id="ARBA00023163"/>
    </source>
</evidence>
<evidence type="ECO:0000313" key="12">
    <source>
        <dbReference type="EMBL" id="MBK7954347.1"/>
    </source>
</evidence>
<keyword evidence="2" id="KW-0963">Cytoplasm</keyword>
<dbReference type="InterPro" id="IPR011006">
    <property type="entry name" value="CheY-like_superfamily"/>
</dbReference>
<accession>A0A935TBI6</accession>
<keyword evidence="5" id="KW-0805">Transcription regulation</keyword>
<comment type="caution">
    <text evidence="12">The sequence shown here is derived from an EMBL/GenBank/DDBJ whole genome shotgun (WGS) entry which is preliminary data.</text>
</comment>
<evidence type="ECO:0000259" key="11">
    <source>
        <dbReference type="PROSITE" id="PS51755"/>
    </source>
</evidence>
<keyword evidence="7" id="KW-0804">Transcription</keyword>
<evidence type="ECO:0000256" key="2">
    <source>
        <dbReference type="ARBA" id="ARBA00022490"/>
    </source>
</evidence>
<proteinExistence type="predicted"/>
<dbReference type="SMART" id="SM00448">
    <property type="entry name" value="REC"/>
    <property type="match status" value="1"/>
</dbReference>
<dbReference type="InterPro" id="IPR036388">
    <property type="entry name" value="WH-like_DNA-bd_sf"/>
</dbReference>
<dbReference type="SUPFAM" id="SSF52172">
    <property type="entry name" value="CheY-like"/>
    <property type="match status" value="1"/>
</dbReference>
<evidence type="ECO:0000256" key="5">
    <source>
        <dbReference type="ARBA" id="ARBA00023015"/>
    </source>
</evidence>
<dbReference type="GO" id="GO:0000156">
    <property type="term" value="F:phosphorelay response regulator activity"/>
    <property type="evidence" value="ECO:0007669"/>
    <property type="project" value="TreeGrafter"/>
</dbReference>
<dbReference type="NCBIfam" id="NF007820">
    <property type="entry name" value="PRK10529.1"/>
    <property type="match status" value="1"/>
</dbReference>
<evidence type="ECO:0000256" key="3">
    <source>
        <dbReference type="ARBA" id="ARBA00022553"/>
    </source>
</evidence>
<dbReference type="PROSITE" id="PS51755">
    <property type="entry name" value="OMPR_PHOB"/>
    <property type="match status" value="1"/>
</dbReference>
<reference evidence="12 13" key="1">
    <citation type="submission" date="2020-10" db="EMBL/GenBank/DDBJ databases">
        <title>Connecting structure to function with the recovery of over 1000 high-quality activated sludge metagenome-assembled genomes encoding full-length rRNA genes using long-read sequencing.</title>
        <authorList>
            <person name="Singleton C.M."/>
            <person name="Petriglieri F."/>
            <person name="Kristensen J.M."/>
            <person name="Kirkegaard R.H."/>
            <person name="Michaelsen T.Y."/>
            <person name="Andersen M.H."/>
            <person name="Karst S.M."/>
            <person name="Dueholm M.S."/>
            <person name="Nielsen P.H."/>
            <person name="Albertsen M."/>
        </authorList>
    </citation>
    <scope>NUCLEOTIDE SEQUENCE [LARGE SCALE GENOMIC DNA]</scope>
    <source>
        <strain evidence="12">Fred_18-Q3-R57-64_BAT3C.720</strain>
    </source>
</reference>
<dbReference type="Gene3D" id="6.10.250.690">
    <property type="match status" value="1"/>
</dbReference>
<organism evidence="12 13">
    <name type="scientific">Candidatus Accumulibacter affinis</name>
    <dbReference type="NCBI Taxonomy" id="2954384"/>
    <lineage>
        <taxon>Bacteria</taxon>
        <taxon>Pseudomonadati</taxon>
        <taxon>Pseudomonadota</taxon>
        <taxon>Betaproteobacteria</taxon>
        <taxon>Candidatus Accumulibacter</taxon>
    </lineage>
</organism>
<dbReference type="GO" id="GO:0005829">
    <property type="term" value="C:cytosol"/>
    <property type="evidence" value="ECO:0007669"/>
    <property type="project" value="TreeGrafter"/>
</dbReference>
<gene>
    <name evidence="12" type="primary">kdpE</name>
    <name evidence="12" type="ORF">IPK02_10520</name>
</gene>
<dbReference type="FunFam" id="1.10.10.10:FF:000210">
    <property type="entry name" value="Winged-helix transcriptional response regulator KdpE"/>
    <property type="match status" value="1"/>
</dbReference>
<feature type="domain" description="Response regulatory" evidence="10">
    <location>
        <begin position="7"/>
        <end position="120"/>
    </location>
</feature>
<dbReference type="SMART" id="SM00862">
    <property type="entry name" value="Trans_reg_C"/>
    <property type="match status" value="1"/>
</dbReference>
<dbReference type="PROSITE" id="PS50110">
    <property type="entry name" value="RESPONSE_REGULATORY"/>
    <property type="match status" value="1"/>
</dbReference>
<dbReference type="GO" id="GO:0045893">
    <property type="term" value="P:positive regulation of DNA-templated transcription"/>
    <property type="evidence" value="ECO:0007669"/>
    <property type="project" value="UniProtKB-ARBA"/>
</dbReference>
<evidence type="ECO:0000256" key="9">
    <source>
        <dbReference type="PROSITE-ProRule" id="PRU01091"/>
    </source>
</evidence>
<sequence>MTQPMVGIVVVEDEANIRRFIKVALESEGFQAFEADSVQRGLIEAGTRSPDLVVLDLGLPDGDGIDLIRDLRTWSEVPVIVLSARSAEIDKVAALDAGADDYLTKPFGAAELLARVRAQLRRSTRGLGGSMLAEFGAIRVDLARRTVERNGSPIHLTPIEYRLLTCLIANPDCVLTHLQLLNSVWGPAHEEDSHYVRVYMGHLRKKIEDDPSRPKHILTETGIGYRFVGLLAGEQLAQPSKDARP</sequence>
<dbReference type="EMBL" id="JADJOT010000009">
    <property type="protein sequence ID" value="MBK7954347.1"/>
    <property type="molecule type" value="Genomic_DNA"/>
</dbReference>
<dbReference type="Proteomes" id="UP000706151">
    <property type="component" value="Unassembled WGS sequence"/>
</dbReference>
<dbReference type="CDD" id="cd17620">
    <property type="entry name" value="REC_OmpR_KdpE-like"/>
    <property type="match status" value="1"/>
</dbReference>
<evidence type="ECO:0000256" key="1">
    <source>
        <dbReference type="ARBA" id="ARBA00004496"/>
    </source>
</evidence>
<evidence type="ECO:0000259" key="10">
    <source>
        <dbReference type="PROSITE" id="PS50110"/>
    </source>
</evidence>
<dbReference type="AlphaFoldDB" id="A0A935TBI6"/>
<dbReference type="FunFam" id="3.40.50.2300:FF:000021">
    <property type="entry name" value="Two-component system response regulator KdpE"/>
    <property type="match status" value="1"/>
</dbReference>
<feature type="domain" description="OmpR/PhoB-type" evidence="11">
    <location>
        <begin position="130"/>
        <end position="229"/>
    </location>
</feature>
<dbReference type="Gene3D" id="1.10.10.10">
    <property type="entry name" value="Winged helix-like DNA-binding domain superfamily/Winged helix DNA-binding domain"/>
    <property type="match status" value="1"/>
</dbReference>
<dbReference type="GO" id="GO:0000987">
    <property type="term" value="F:cis-regulatory region sequence-specific DNA binding"/>
    <property type="evidence" value="ECO:0007669"/>
    <property type="project" value="UniProtKB-ARBA"/>
</dbReference>
<feature type="DNA-binding region" description="OmpR/PhoB-type" evidence="9">
    <location>
        <begin position="130"/>
        <end position="229"/>
    </location>
</feature>
<keyword evidence="4" id="KW-0902">Two-component regulatory system</keyword>
<dbReference type="InterPro" id="IPR001789">
    <property type="entry name" value="Sig_transdc_resp-reg_receiver"/>
</dbReference>
<dbReference type="PANTHER" id="PTHR48111">
    <property type="entry name" value="REGULATOR OF RPOS"/>
    <property type="match status" value="1"/>
</dbReference>
<dbReference type="PANTHER" id="PTHR48111:SF50">
    <property type="entry name" value="KDP OPERON TRANSCRIPTIONAL REGULATORY PROTEIN KDPE"/>
    <property type="match status" value="1"/>
</dbReference>
<dbReference type="InterPro" id="IPR001867">
    <property type="entry name" value="OmpR/PhoB-type_DNA-bd"/>
</dbReference>
<keyword evidence="3 8" id="KW-0597">Phosphoprotein</keyword>
<keyword evidence="6 9" id="KW-0238">DNA-binding</keyword>
<evidence type="ECO:0000256" key="8">
    <source>
        <dbReference type="PROSITE-ProRule" id="PRU00169"/>
    </source>
</evidence>
<dbReference type="GO" id="GO:0042802">
    <property type="term" value="F:identical protein binding"/>
    <property type="evidence" value="ECO:0007669"/>
    <property type="project" value="UniProtKB-ARBA"/>
</dbReference>
<evidence type="ECO:0000256" key="6">
    <source>
        <dbReference type="ARBA" id="ARBA00023125"/>
    </source>
</evidence>
<evidence type="ECO:0000313" key="13">
    <source>
        <dbReference type="Proteomes" id="UP000706151"/>
    </source>
</evidence>
<dbReference type="Gene3D" id="3.40.50.2300">
    <property type="match status" value="1"/>
</dbReference>
<dbReference type="Pfam" id="PF00486">
    <property type="entry name" value="Trans_reg_C"/>
    <property type="match status" value="1"/>
</dbReference>
<comment type="subcellular location">
    <subcellularLocation>
        <location evidence="1">Cytoplasm</location>
    </subcellularLocation>
</comment>
<dbReference type="GO" id="GO:0032993">
    <property type="term" value="C:protein-DNA complex"/>
    <property type="evidence" value="ECO:0007669"/>
    <property type="project" value="TreeGrafter"/>
</dbReference>
<name>A0A935TBI6_9PROT</name>
<dbReference type="CDD" id="cd00383">
    <property type="entry name" value="trans_reg_C"/>
    <property type="match status" value="1"/>
</dbReference>
<protein>
    <submittedName>
        <fullName evidence="12">Two-component system response regulator KdpE</fullName>
    </submittedName>
</protein>
<dbReference type="Pfam" id="PF00072">
    <property type="entry name" value="Response_reg"/>
    <property type="match status" value="1"/>
</dbReference>
<evidence type="ECO:0000256" key="4">
    <source>
        <dbReference type="ARBA" id="ARBA00023012"/>
    </source>
</evidence>